<evidence type="ECO:0000313" key="1">
    <source>
        <dbReference type="EMBL" id="UUZ44535.1"/>
    </source>
</evidence>
<dbReference type="Proteomes" id="UP001059663">
    <property type="component" value="Chromosome"/>
</dbReference>
<proteinExistence type="predicted"/>
<organism evidence="1 2">
    <name type="scientific">Janibacter limosus</name>
    <dbReference type="NCBI Taxonomy" id="53458"/>
    <lineage>
        <taxon>Bacteria</taxon>
        <taxon>Bacillati</taxon>
        <taxon>Actinomycetota</taxon>
        <taxon>Actinomycetes</taxon>
        <taxon>Micrococcales</taxon>
        <taxon>Intrasporangiaceae</taxon>
        <taxon>Janibacter</taxon>
    </lineage>
</organism>
<reference evidence="1" key="1">
    <citation type="submission" date="2021-11" db="EMBL/GenBank/DDBJ databases">
        <title>Study of the species diversity of bacterial strains isolated from a unique natural object - Shulgan-Tash cave (Bashkiria).</title>
        <authorList>
            <person name="Sazanova A.L."/>
            <person name="Chirak E.R."/>
            <person name="Safronova V.I."/>
        </authorList>
    </citation>
    <scope>NUCLEOTIDE SEQUENCE</scope>
    <source>
        <strain evidence="1">P1</strain>
    </source>
</reference>
<dbReference type="EMBL" id="CP087977">
    <property type="protein sequence ID" value="UUZ44535.1"/>
    <property type="molecule type" value="Genomic_DNA"/>
</dbReference>
<evidence type="ECO:0000313" key="2">
    <source>
        <dbReference type="Proteomes" id="UP001059663"/>
    </source>
</evidence>
<name>A0AC61U3E0_9MICO</name>
<protein>
    <submittedName>
        <fullName evidence="1">Uncharacterized protein</fullName>
    </submittedName>
</protein>
<gene>
    <name evidence="1" type="ORF">LP422_19525</name>
</gene>
<sequence length="949" mass="101937">MTTQTTPVVSAGGTPPASPPSSSRGSARLASWRVALRLARRDVRRHRGRSFAVLLMVGVPTMLICLGLVVGATSSISPEESVPLAMGPAQASITAGDGHRIAQAANPEYGFSTKEAAAREVPGSRPGGTAEMNAAAIGELTGGEALPWTTGRTRARIGDRDLGLDTLAVAEPSRLTGKVTLRSGRWPTGADEVLVSPSAVRRGVPDSGSLQLLVDGGERTVRVVGTALSLRGWGASHELLTTTPDAMVDDSRSSGWFLMGDRPVTRADVTRLNEYGPAVHSAYVVTHPPTRDQIDPELREMGSSTSDTAQLVALGATLLLIVIALLVGPAFAVGATRQRRTLALAASNGATAGQLRRTVLAQAIVLGGLSALVGAVVAVPIGWIVLRVIADRGSPLGPFEVPWWQLAAICAIAPGRRDPRRARPGTAAHQARHRRGDARARRHPAALPLALRPRSGPRRSRWRRRHHRPRSHRVRHRPRGHPARARHAPPGPRDPARARRSRRTAAPPPSPRGTGPGAPPHPQRADSGRRARRVRSPDDGSHRGQQRQHPAAAGLPPADDLRGGLHVRGRDHTGTGRHRPGGPRAARARHHPRALLRAALRGAVPRVGLPRRALRHHAARGLHHQGPREPRPHAPGRCRAGTRGGLRQPVPRPQHRVRPHPGDVDDLLHARRGDRPSLRPHRGRGPHRHRRRWRARCRQAGGHRVRGQGRARPGDADLRRRHWRVRAGGDHLHEPGPRGRPRPVQGHLGALRQSGLVLPTEVAQEAGWPLMQDAQLVRDPDGPIDAATQERLQQLLGDETYVDVERGFSNPLALVIAVLIAIFTLVLLVVTLTATALSIAEQERDRATIAAVGGSRRTRRLMVASQTRLLATIGIVPGALVGSFPGITIARALTSEGWDPITGLQLDRDAIVDIPWLPLAIVPVAVPALAALLAGLGIRRTPDLTRRTE</sequence>
<accession>A0AC61U3E0</accession>